<dbReference type="NCBIfam" id="TIGR02678">
    <property type="entry name" value="TIGR02678 family protein"/>
    <property type="match status" value="1"/>
</dbReference>
<dbReference type="Proteomes" id="UP000575985">
    <property type="component" value="Unassembled WGS sequence"/>
</dbReference>
<dbReference type="EMBL" id="JACCFO010000001">
    <property type="protein sequence ID" value="NYI95033.1"/>
    <property type="molecule type" value="Genomic_DNA"/>
</dbReference>
<sequence>MSGTGITRRDPLAGGEPAAFEGLDAIEAAQVRRCVRVLLRRPLLRAEGPDGETLPAVRRYADRLQTLFAAYLGYRLVVEPGFARLYKTGRTPDGVRGAHKPNGAAFTPRAYAYLALVLAVLTGGGGQLLLSSLVAEVRAAGAEAGLELGTGIVDRRALAAALRHLVDLGVLAETDGSVSPWAEDADREALLTVNAELLGHLVAAPLRRHASPQALAGAAEAPAADGAPGAAADERHAVRRRLVEDPVVLLAALPKAQREWLRAHLRSEAHLLEELTGLRMEVRAEGVLAVDPEGYLTDRVFPGTGTVARIALLAAAELLADPAADPAEPGTASAPRPDSSGGGAAERAEAAAGGPAGGEDGWIAVEPGRLRAVVADIAERYPRAWSREAVRDPGRLAESVAQALAQAGLARVRPGGLAELNPAAARYRPVPDAPAGEGADVGDTAGDDRTGAADRAAPRPGAGQDALFGL</sequence>
<gene>
    <name evidence="2" type="ORF">HNR12_001310</name>
</gene>
<dbReference type="Pfam" id="PF09661">
    <property type="entry name" value="DUF2398"/>
    <property type="match status" value="1"/>
</dbReference>
<name>A0A853BIC6_9ACTN</name>
<feature type="compositionally biased region" description="Low complexity" evidence="1">
    <location>
        <begin position="435"/>
        <end position="444"/>
    </location>
</feature>
<dbReference type="AlphaFoldDB" id="A0A853BIC6"/>
<feature type="region of interest" description="Disordered" evidence="1">
    <location>
        <begin position="323"/>
        <end position="362"/>
    </location>
</feature>
<evidence type="ECO:0000313" key="3">
    <source>
        <dbReference type="Proteomes" id="UP000575985"/>
    </source>
</evidence>
<dbReference type="RefSeq" id="WP_338119729.1">
    <property type="nucleotide sequence ID" value="NZ_JACCFO010000001.1"/>
</dbReference>
<organism evidence="2 3">
    <name type="scientific">Streptomonospora nanhaiensis</name>
    <dbReference type="NCBI Taxonomy" id="1323731"/>
    <lineage>
        <taxon>Bacteria</taxon>
        <taxon>Bacillati</taxon>
        <taxon>Actinomycetota</taxon>
        <taxon>Actinomycetes</taxon>
        <taxon>Streptosporangiales</taxon>
        <taxon>Nocardiopsidaceae</taxon>
        <taxon>Streptomonospora</taxon>
    </lineage>
</organism>
<feature type="region of interest" description="Disordered" evidence="1">
    <location>
        <begin position="428"/>
        <end position="470"/>
    </location>
</feature>
<comment type="caution">
    <text evidence="2">The sequence shown here is derived from an EMBL/GenBank/DDBJ whole genome shotgun (WGS) entry which is preliminary data.</text>
</comment>
<reference evidence="2 3" key="1">
    <citation type="submission" date="2020-07" db="EMBL/GenBank/DDBJ databases">
        <title>Sequencing the genomes of 1000 actinobacteria strains.</title>
        <authorList>
            <person name="Klenk H.-P."/>
        </authorList>
    </citation>
    <scope>NUCLEOTIDE SEQUENCE [LARGE SCALE GENOMIC DNA]</scope>
    <source>
        <strain evidence="2 3">DSM 45927</strain>
    </source>
</reference>
<evidence type="ECO:0000256" key="1">
    <source>
        <dbReference type="SAM" id="MobiDB-lite"/>
    </source>
</evidence>
<proteinExistence type="predicted"/>
<dbReference type="InterPro" id="IPR013494">
    <property type="entry name" value="CHP02678"/>
</dbReference>
<evidence type="ECO:0000313" key="2">
    <source>
        <dbReference type="EMBL" id="NYI95033.1"/>
    </source>
</evidence>
<feature type="compositionally biased region" description="Low complexity" evidence="1">
    <location>
        <begin position="453"/>
        <end position="463"/>
    </location>
</feature>
<keyword evidence="3" id="KW-1185">Reference proteome</keyword>
<accession>A0A853BIC6</accession>
<protein>
    <submittedName>
        <fullName evidence="2">Uncharacterized protein (TIGR02678 family)</fullName>
    </submittedName>
</protein>